<feature type="domain" description="RING-type" evidence="6">
    <location>
        <begin position="2284"/>
        <end position="2326"/>
    </location>
</feature>
<dbReference type="Proteomes" id="UP000008021">
    <property type="component" value="Chromosome 5"/>
</dbReference>
<evidence type="ECO:0000256" key="1">
    <source>
        <dbReference type="ARBA" id="ARBA00022723"/>
    </source>
</evidence>
<evidence type="ECO:0000313" key="9">
    <source>
        <dbReference type="EnsemblPlants" id="OMERI05G22210.1"/>
    </source>
</evidence>
<dbReference type="Pfam" id="PF14599">
    <property type="entry name" value="zinc_ribbon_6"/>
    <property type="match status" value="2"/>
</dbReference>
<keyword evidence="3" id="KW-0862">Zinc</keyword>
<reference evidence="9" key="1">
    <citation type="submission" date="2015-04" db="UniProtKB">
        <authorList>
            <consortium name="EnsemblPlants"/>
        </authorList>
    </citation>
    <scope>IDENTIFICATION</scope>
</reference>
<sequence>MATPLADEGSIAAAVMPRSPSPPAAASAAAGSAAEAPMLIFVYFHKAIRAELERLHAAAVRLATERSGDVGELERRCRFLFSVYRHHCDAEDAVIFPALDIRVKNVAGTYSLEHKGENDLFAHLFSLLKLDVRNDDGLRRELASCTGAIQTFITQHMSKEEEQVFPLLIKKFSHEEQADLVWQFLCSIPVNMMAEFLPWLATSVSSDEHQDILNCLHKIVPDEKLLQQVVFAWIGGEVVKTVPRDFCSPCSKSNVRCKDAIDQADKYGCSHEHLTGKRKRAESSYSQLVMHPIDEILCWHNAIRKELSDIVEETRRIQQSGDFSDISDFNVKLQFIADVCIFHSIAEDQVIFPAVNDQVSFEQEHAEEERRFNKFRCLIEQIQITGARSTAVDFYSELCSQADQIMEKIERHFKNEETKVLPQARIHFSSEKQRELLYKSLCVIPLKLLERVLPWFVSKLNDQDAEAFLQNMFLAAPSSEAALVTLLSGWACKGRSKGTSNSGKFICLTPRALSSPLDENGFKDCQLCPCSLQSDICSRPAKKRNYTESSNISNCSQTADIALTCKNRPCHIPGLRVEISNLAVNSFASAESFRSLSLNYSAPSLYSSLFSWETDAAFSGPDNISRPIDTIFKFHKAIRKDLEFLDVESRKLIDGDESSLRQFIGRFRLLWGLYRAHSNAEDEIVFPALESKETLHNVSHSYTLDHKQEEELFKDISTILFELSQLHADLKHPPGGADAVGANHIHPYNRIDWSKKNNELLTKLQGMCKSIRVTLSNHVHREELELWPLFDKHFSVEEQDKIVGRIIGSTGAEVLQSMLPWVTSALSLDEQNNMLDTWRQVTKNTMFDEWLNEWWKRSPTSGPSSDSSHPEEDHFQEKFDQSEQMFKPGWKDIFRMNQSELEAEIRKVSRDSTLDPRRKAYLIQNLMTSRWIAAQQKSPQPQSEDHNGCTVLPGCCPSYRDPENQIFGCEHYKRKCKLVAACCNKLFTCRFCHDKVSDHTMERKATVEMMCMQCLKVQPVGPNCQTPSCNGLSMAKYYCSVCKFFDDERSVYHCPFCNLCRLGQGLGIDFFHCMKCNCCLGMKLIEHKCREKMLEMNCPICCDFLFTSSAAVKGLPCGHFMHSACFQAYTCSHYTCPICSKSLGDMTVYFGMLDGLLAAEELPEEYRDRCQDILCNDCERKGRSRFHWLYHKCGFCDAHAEQPPPPPPPTTTRRMATPLADEGSIAAAVMPRSPSPPAAASAAAGSAAEAPMLIFVYFHKAIRAELERLHAAAVRLATERSGDVGELERRCRFLFSVYRHHCDAEDAVIFPALDIRVKNVAGTYSLEHKGENDLFAHLFSLLKLDVRNDDGLRRELASCTGAIQTFITQHMSKEEEQVFPLLIKKFSHEEQADLVWQFLCSIPVNMMAEFLPWLATSVSSDEHQDILNCLHKIVPDEKLLQQVVFAWIGGEVVKTVPRDFCSPCSKSNVRCKDAIDQADKYGCSHEHLTGKRKRAESSYSQLVMHPIDEILCWHNAIRKELSDIVEETRRIQQSGDFSDISDFNVKLQFIADVCIFHSIAEDQVIFPAVNDQVSFEQEHAEEERRFNKFRCLIEQIQITGARSTAVDFYSELCSQADQIMEKIERHFKNEETKLLERVLPWFVSKLNDQDAEAFLQNMFLAAPSSEAALVTLLSGWACKGRSKGTSNSGKFICLTPRALSSPLDENGFKDCQLCPCSLQSDICSRPAKKRNYTESSNISNCSQTADIALTCKNRPCHIPGLRVEISNLAVNSFASAESFRSLSLNYSAPSLYSSLFSWETDAAFSGPDNISRPIDTIFKFHKAIRKDLEFLDVESRKLIDGDESSLRQFIGRFRLLWGLYRAHSNAEDEIVFPALESKETLHNVSHSYTLDHKQEEELFKDISTILFELSQLHADLKHPPGGADAVGANHIHPYNRIDWSKKNNELLTKLQGMCKSIRVTLSNHVHREELELWPLFDKHFSVEEQDKIVGRIIGSTGAEVLQSMLPWVTSALSLDEQNNMLDTWRQVTKNTMFDEWLNEWWKRSPTSGPSSDSSHPEEDHFQEKFDQSEQMFKPGWKDIFRMNQSELEAEIRKVSRDSTLDPRRKAYLIQNLMTSRWIAAQQKSPQPQSEDHNGCTVLPGCCPSYRDPENQIFGCEHYKRKCKLVAACCNKLFTCRFCHDKVSDHTMERKATVEMMCMQCLKVQPVGPNCQTPSCNGLSMAKYYCSVCKFFDDERSVYHCPFCNLCRLGQGLGIDFFHCMKCNCCLGMKLIEHKCREKMLEMNCPICCDFLFTSSAAVKGLPCGHFMHSACFQAYTCSHYTCPICSKSLGDMTVYFGMLDGLLAAEELPEEYRDRCQDILCNDCERKGRSRFHWLYHKCGFCGSYNTRVIKIDRADCSTSD</sequence>
<dbReference type="InterPro" id="IPR013083">
    <property type="entry name" value="Znf_RING/FYVE/PHD"/>
</dbReference>
<feature type="domain" description="CHY-type" evidence="7">
    <location>
        <begin position="2148"/>
        <end position="2217"/>
    </location>
</feature>
<dbReference type="FunFam" id="3.30.40.10:FF:000208">
    <property type="entry name" value="Zinc finger protein-related isoform 1"/>
    <property type="match status" value="2"/>
</dbReference>
<dbReference type="PROSITE" id="PS50089">
    <property type="entry name" value="ZF_RING_2"/>
    <property type="match status" value="2"/>
</dbReference>
<feature type="compositionally biased region" description="Low complexity" evidence="5">
    <location>
        <begin position="858"/>
        <end position="867"/>
    </location>
</feature>
<evidence type="ECO:0000256" key="3">
    <source>
        <dbReference type="ARBA" id="ARBA00022833"/>
    </source>
</evidence>
<evidence type="ECO:0000256" key="4">
    <source>
        <dbReference type="PROSITE-ProRule" id="PRU00601"/>
    </source>
</evidence>
<dbReference type="GO" id="GO:0008270">
    <property type="term" value="F:zinc ion binding"/>
    <property type="evidence" value="ECO:0007669"/>
    <property type="project" value="UniProtKB-KW"/>
</dbReference>
<dbReference type="PROSITE" id="PS51270">
    <property type="entry name" value="ZF_CTCHY"/>
    <property type="match status" value="2"/>
</dbReference>
<evidence type="ECO:0000256" key="5">
    <source>
        <dbReference type="SAM" id="MobiDB-lite"/>
    </source>
</evidence>
<feature type="region of interest" description="Disordered" evidence="5">
    <location>
        <begin position="2044"/>
        <end position="2067"/>
    </location>
</feature>
<dbReference type="SMART" id="SM00184">
    <property type="entry name" value="RING"/>
    <property type="match status" value="2"/>
</dbReference>
<keyword evidence="2 4" id="KW-0863">Zinc-finger</keyword>
<name>A0A0E0DUH7_9ORYZ</name>
<proteinExistence type="predicted"/>
<dbReference type="InterPro" id="IPR017921">
    <property type="entry name" value="Znf_CTCHY"/>
</dbReference>
<dbReference type="InterPro" id="IPR008913">
    <property type="entry name" value="Znf_CHY"/>
</dbReference>
<dbReference type="eggNOG" id="KOG1940">
    <property type="taxonomic scope" value="Eukaryota"/>
</dbReference>
<feature type="domain" description="CTCHY-type" evidence="8">
    <location>
        <begin position="1034"/>
        <end position="1097"/>
    </location>
</feature>
<dbReference type="EnsemblPlants" id="OMERI05G22210.1">
    <property type="protein sequence ID" value="OMERI05G22210.1"/>
    <property type="gene ID" value="OMERI05G22210"/>
</dbReference>
<dbReference type="InterPro" id="IPR039512">
    <property type="entry name" value="RCHY1_zinc-ribbon"/>
</dbReference>
<feature type="domain" description="RING-type" evidence="6">
    <location>
        <begin position="1098"/>
        <end position="1140"/>
    </location>
</feature>
<feature type="compositionally biased region" description="Low complexity" evidence="5">
    <location>
        <begin position="2044"/>
        <end position="2053"/>
    </location>
</feature>
<dbReference type="Pfam" id="PF13639">
    <property type="entry name" value="zf-RING_2"/>
    <property type="match status" value="2"/>
</dbReference>
<dbReference type="CDD" id="cd16464">
    <property type="entry name" value="RING-H2_Pirh2-like"/>
    <property type="match status" value="2"/>
</dbReference>
<dbReference type="Gramene" id="OMERI05G22210.1">
    <property type="protein sequence ID" value="OMERI05G22210.1"/>
    <property type="gene ID" value="OMERI05G22210"/>
</dbReference>
<dbReference type="GO" id="GO:0006511">
    <property type="term" value="P:ubiquitin-dependent protein catabolic process"/>
    <property type="evidence" value="ECO:0007669"/>
    <property type="project" value="TreeGrafter"/>
</dbReference>
<dbReference type="InterPro" id="IPR037274">
    <property type="entry name" value="Znf_CHY_sf"/>
</dbReference>
<keyword evidence="10" id="KW-1185">Reference proteome</keyword>
<reference evidence="9" key="2">
    <citation type="submission" date="2018-05" db="EMBL/GenBank/DDBJ databases">
        <title>OmerRS3 (Oryza meridionalis Reference Sequence Version 3).</title>
        <authorList>
            <person name="Zhang J."/>
            <person name="Kudrna D."/>
            <person name="Lee S."/>
            <person name="Talag J."/>
            <person name="Welchert J."/>
            <person name="Wing R.A."/>
        </authorList>
    </citation>
    <scope>NUCLEOTIDE SEQUENCE [LARGE SCALE GENOMIC DNA]</scope>
    <source>
        <strain evidence="9">cv. OR44</strain>
    </source>
</reference>
<dbReference type="GO" id="GO:0061630">
    <property type="term" value="F:ubiquitin protein ligase activity"/>
    <property type="evidence" value="ECO:0007669"/>
    <property type="project" value="TreeGrafter"/>
</dbReference>
<feature type="domain" description="CTCHY-type" evidence="8">
    <location>
        <begin position="2220"/>
        <end position="2283"/>
    </location>
</feature>
<dbReference type="PANTHER" id="PTHR21319:SF31">
    <property type="entry name" value="OS05G0551000 PROTEIN"/>
    <property type="match status" value="1"/>
</dbReference>
<feature type="compositionally biased region" description="Basic and acidic residues" evidence="5">
    <location>
        <begin position="2054"/>
        <end position="2067"/>
    </location>
</feature>
<dbReference type="HOGENOM" id="CLU_229265_0_0_1"/>
<dbReference type="GO" id="GO:0005634">
    <property type="term" value="C:nucleus"/>
    <property type="evidence" value="ECO:0007669"/>
    <property type="project" value="TreeGrafter"/>
</dbReference>
<feature type="domain" description="CHY-type" evidence="7">
    <location>
        <begin position="962"/>
        <end position="1031"/>
    </location>
</feature>
<evidence type="ECO:0000259" key="8">
    <source>
        <dbReference type="PROSITE" id="PS51270"/>
    </source>
</evidence>
<protein>
    <recommendedName>
        <fullName evidence="11">RING-type domain-containing protein</fullName>
    </recommendedName>
</protein>
<dbReference type="InterPro" id="IPR001841">
    <property type="entry name" value="Znf_RING"/>
</dbReference>
<evidence type="ECO:0000313" key="10">
    <source>
        <dbReference type="Proteomes" id="UP000008021"/>
    </source>
</evidence>
<keyword evidence="1" id="KW-0479">Metal-binding</keyword>
<dbReference type="SUPFAM" id="SSF161219">
    <property type="entry name" value="CHY zinc finger-like"/>
    <property type="match status" value="2"/>
</dbReference>
<dbReference type="Gene3D" id="1.20.120.520">
    <property type="entry name" value="nmb1532 protein domain like"/>
    <property type="match status" value="6"/>
</dbReference>
<dbReference type="Pfam" id="PF05495">
    <property type="entry name" value="zf-CHY"/>
    <property type="match status" value="2"/>
</dbReference>
<dbReference type="CDD" id="cd12108">
    <property type="entry name" value="Hr-like"/>
    <property type="match status" value="6"/>
</dbReference>
<evidence type="ECO:0000256" key="2">
    <source>
        <dbReference type="ARBA" id="ARBA00022771"/>
    </source>
</evidence>
<dbReference type="PROSITE" id="PS51266">
    <property type="entry name" value="ZF_CHY"/>
    <property type="match status" value="2"/>
</dbReference>
<dbReference type="SUPFAM" id="SSF57850">
    <property type="entry name" value="RING/U-box"/>
    <property type="match status" value="2"/>
</dbReference>
<evidence type="ECO:0000259" key="7">
    <source>
        <dbReference type="PROSITE" id="PS51266"/>
    </source>
</evidence>
<dbReference type="Gene3D" id="2.20.28.10">
    <property type="match status" value="2"/>
</dbReference>
<dbReference type="STRING" id="40149.A0A0E0DUH7"/>
<feature type="compositionally biased region" description="Basic and acidic residues" evidence="5">
    <location>
        <begin position="868"/>
        <end position="881"/>
    </location>
</feature>
<feature type="region of interest" description="Disordered" evidence="5">
    <location>
        <begin position="858"/>
        <end position="881"/>
    </location>
</feature>
<evidence type="ECO:0008006" key="11">
    <source>
        <dbReference type="Google" id="ProtNLM"/>
    </source>
</evidence>
<dbReference type="Gene3D" id="3.30.40.10">
    <property type="entry name" value="Zinc/RING finger domain, C3HC4 (zinc finger)"/>
    <property type="match status" value="2"/>
</dbReference>
<dbReference type="Pfam" id="PF01814">
    <property type="entry name" value="Hemerythrin"/>
    <property type="match status" value="5"/>
</dbReference>
<dbReference type="InterPro" id="IPR037275">
    <property type="entry name" value="Znf_CTCHY_sf"/>
</dbReference>
<dbReference type="InterPro" id="IPR012312">
    <property type="entry name" value="Hemerythrin-like"/>
</dbReference>
<dbReference type="SUPFAM" id="SSF161245">
    <property type="entry name" value="Zinc hairpin stack"/>
    <property type="match status" value="2"/>
</dbReference>
<evidence type="ECO:0000259" key="6">
    <source>
        <dbReference type="PROSITE" id="PS50089"/>
    </source>
</evidence>
<dbReference type="PANTHER" id="PTHR21319">
    <property type="entry name" value="RING FINGER AND CHY ZINC FINGER DOMAIN-CONTAINING PROTEIN 1"/>
    <property type="match status" value="1"/>
</dbReference>
<accession>A0A0E0DUH7</accession>
<dbReference type="GO" id="GO:0006879">
    <property type="term" value="P:intracellular iron ion homeostasis"/>
    <property type="evidence" value="ECO:0007669"/>
    <property type="project" value="UniProtKB-ARBA"/>
</dbReference>
<dbReference type="GO" id="GO:0016567">
    <property type="term" value="P:protein ubiquitination"/>
    <property type="evidence" value="ECO:0007669"/>
    <property type="project" value="TreeGrafter"/>
</dbReference>
<organism evidence="9">
    <name type="scientific">Oryza meridionalis</name>
    <dbReference type="NCBI Taxonomy" id="40149"/>
    <lineage>
        <taxon>Eukaryota</taxon>
        <taxon>Viridiplantae</taxon>
        <taxon>Streptophyta</taxon>
        <taxon>Embryophyta</taxon>
        <taxon>Tracheophyta</taxon>
        <taxon>Spermatophyta</taxon>
        <taxon>Magnoliopsida</taxon>
        <taxon>Liliopsida</taxon>
        <taxon>Poales</taxon>
        <taxon>Poaceae</taxon>
        <taxon>BOP clade</taxon>
        <taxon>Oryzoideae</taxon>
        <taxon>Oryzeae</taxon>
        <taxon>Oryzinae</taxon>
        <taxon>Oryza</taxon>
    </lineage>
</organism>